<feature type="compositionally biased region" description="Acidic residues" evidence="1">
    <location>
        <begin position="265"/>
        <end position="277"/>
    </location>
</feature>
<proteinExistence type="predicted"/>
<gene>
    <name evidence="2" type="ORF">SLS63_008835</name>
</gene>
<feature type="compositionally biased region" description="Basic and acidic residues" evidence="1">
    <location>
        <begin position="46"/>
        <end position="65"/>
    </location>
</feature>
<feature type="compositionally biased region" description="Basic residues" evidence="1">
    <location>
        <begin position="66"/>
        <end position="80"/>
    </location>
</feature>
<dbReference type="Proteomes" id="UP001430848">
    <property type="component" value="Unassembled WGS sequence"/>
</dbReference>
<feature type="region of interest" description="Disordered" evidence="1">
    <location>
        <begin position="1"/>
        <end position="100"/>
    </location>
</feature>
<dbReference type="EMBL" id="JAKNSF020000060">
    <property type="protein sequence ID" value="KAK7723423.1"/>
    <property type="molecule type" value="Genomic_DNA"/>
</dbReference>
<comment type="caution">
    <text evidence="2">The sequence shown here is derived from an EMBL/GenBank/DDBJ whole genome shotgun (WGS) entry which is preliminary data.</text>
</comment>
<evidence type="ECO:0000313" key="2">
    <source>
        <dbReference type="EMBL" id="KAK7723423.1"/>
    </source>
</evidence>
<protein>
    <submittedName>
        <fullName evidence="2">Uncharacterized protein</fullName>
    </submittedName>
</protein>
<keyword evidence="3" id="KW-1185">Reference proteome</keyword>
<feature type="region of interest" description="Disordered" evidence="1">
    <location>
        <begin position="242"/>
        <end position="289"/>
    </location>
</feature>
<accession>A0ABR1P194</accession>
<feature type="compositionally biased region" description="Polar residues" evidence="1">
    <location>
        <begin position="246"/>
        <end position="257"/>
    </location>
</feature>
<evidence type="ECO:0000256" key="1">
    <source>
        <dbReference type="SAM" id="MobiDB-lite"/>
    </source>
</evidence>
<reference evidence="2 3" key="1">
    <citation type="submission" date="2024-02" db="EMBL/GenBank/DDBJ databases">
        <title>De novo assembly and annotation of 12 fungi associated with fruit tree decline syndrome in Ontario, Canada.</title>
        <authorList>
            <person name="Sulman M."/>
            <person name="Ellouze W."/>
            <person name="Ilyukhin E."/>
        </authorList>
    </citation>
    <scope>NUCLEOTIDE SEQUENCE [LARGE SCALE GENOMIC DNA]</scope>
    <source>
        <strain evidence="2 3">M169</strain>
    </source>
</reference>
<organism evidence="2 3">
    <name type="scientific">Diaporthe eres</name>
    <name type="common">Phomopsis oblonga</name>
    <dbReference type="NCBI Taxonomy" id="83184"/>
    <lineage>
        <taxon>Eukaryota</taxon>
        <taxon>Fungi</taxon>
        <taxon>Dikarya</taxon>
        <taxon>Ascomycota</taxon>
        <taxon>Pezizomycotina</taxon>
        <taxon>Sordariomycetes</taxon>
        <taxon>Sordariomycetidae</taxon>
        <taxon>Diaporthales</taxon>
        <taxon>Diaporthaceae</taxon>
        <taxon>Diaporthe</taxon>
        <taxon>Diaporthe eres species complex</taxon>
    </lineage>
</organism>
<sequence length="289" mass="30960">MSGGSDWYPVDIGRSGHGGFAGAAGRGGGGGGGRRPWKRGGGPMGHRYEDPRRDARVQKNTDRGRGRGGRGRGGRGRGGRGRGGQEGGVGPGGKANDLHTWNAGRTYTQRETGPRQQIEGVNFDAKLNDCGNGSPIRDGKLAVEGFQRDRLMKSDAQGFEAADVRSGLFLGSGLQERDIHSLTARAVRTQPPGTRFSYALQAENRRDGPASSEAARDRLLSTMIRGNPFAVDMTLNQMDRRVPTDNADQSADTTMQDQIRKESGDAMDYEEEGEDEGQPSTQPGHYADA</sequence>
<feature type="compositionally biased region" description="Gly residues" evidence="1">
    <location>
        <begin position="15"/>
        <end position="44"/>
    </location>
</feature>
<feature type="compositionally biased region" description="Gly residues" evidence="1">
    <location>
        <begin position="81"/>
        <end position="93"/>
    </location>
</feature>
<evidence type="ECO:0000313" key="3">
    <source>
        <dbReference type="Proteomes" id="UP001430848"/>
    </source>
</evidence>
<name>A0ABR1P194_DIAER</name>